<name>A0A9P9A9T4_9PEZI</name>
<dbReference type="PANTHER" id="PTHR24148:SF73">
    <property type="entry name" value="HET DOMAIN PROTEIN (AFU_ORTHOLOGUE AFUA_8G01020)"/>
    <property type="match status" value="1"/>
</dbReference>
<sequence length="603" mass="68380">MSKAPPATLAIIVLELHPGAFRDQIVCSTESVLFSSRPTYETLSYVWGDPSTTTDIMIDGSRRSVTQTLHEALQRLRLPDRHRRLWIDQLCIDQANQTVKSQQVDCMHDIYRNCAHNNIWFGEIPSEADAGFTVQIVADVFDLLTRLDPDHPSNAGKAFPYDQPWDPVLDTPVRFGQVILAMMGSTIARWKGVQWWHRVWTVQEARMPRTSSILWSDLTVSFNTITRCAIYMRMSRRFNEKFNMAFHLGHLANEFRAPLFRLHCHEPPTDAVSGPLFRWRSRLATDPRDKIFALMAVFQDDLPFLSLPFCDYSLSVQELYMLVTFDLIKRHEGLLVLCGRRGEPHGTSGLPSWVVDWVAPEEYEQHTLDYFGHRERYEFFTVAGGRHFEPTFIPGKDSEVSALQLRGLEVDRIAVLGPVNCVSNRKQTQIGPLAYVEQIRATVLAWQRVFETWFLAQPAVQSYLGQDFMTPWEAFCRTMTSDLVHDVTRGLTGRTEAKDALDVELFLDGSLDGSENLIPGCVGNMARSQAFFITEKGYIGIGPPETRIGDEVWALFCGNVPMVLRPREEGKDGFVLVGDAYVQGIMDGEVVDCGTDGKVVVIY</sequence>
<dbReference type="InterPro" id="IPR010730">
    <property type="entry name" value="HET"/>
</dbReference>
<dbReference type="Proteomes" id="UP000770015">
    <property type="component" value="Unassembled WGS sequence"/>
</dbReference>
<dbReference type="OrthoDB" id="3557394at2759"/>
<evidence type="ECO:0000313" key="3">
    <source>
        <dbReference type="Proteomes" id="UP000770015"/>
    </source>
</evidence>
<evidence type="ECO:0000313" key="2">
    <source>
        <dbReference type="EMBL" id="KAH6686330.1"/>
    </source>
</evidence>
<protein>
    <submittedName>
        <fullName evidence="2">Heterokaryon incompatibility protein-domain-containing protein</fullName>
    </submittedName>
</protein>
<dbReference type="PANTHER" id="PTHR24148">
    <property type="entry name" value="ANKYRIN REPEAT DOMAIN-CONTAINING PROTEIN 39 HOMOLOG-RELATED"/>
    <property type="match status" value="1"/>
</dbReference>
<dbReference type="AlphaFoldDB" id="A0A9P9A9T4"/>
<reference evidence="2" key="1">
    <citation type="journal article" date="2021" name="Nat. Commun.">
        <title>Genetic determinants of endophytism in the Arabidopsis root mycobiome.</title>
        <authorList>
            <person name="Mesny F."/>
            <person name="Miyauchi S."/>
            <person name="Thiergart T."/>
            <person name="Pickel B."/>
            <person name="Atanasova L."/>
            <person name="Karlsson M."/>
            <person name="Huettel B."/>
            <person name="Barry K.W."/>
            <person name="Haridas S."/>
            <person name="Chen C."/>
            <person name="Bauer D."/>
            <person name="Andreopoulos W."/>
            <person name="Pangilinan J."/>
            <person name="LaButti K."/>
            <person name="Riley R."/>
            <person name="Lipzen A."/>
            <person name="Clum A."/>
            <person name="Drula E."/>
            <person name="Henrissat B."/>
            <person name="Kohler A."/>
            <person name="Grigoriev I.V."/>
            <person name="Martin F.M."/>
            <person name="Hacquard S."/>
        </authorList>
    </citation>
    <scope>NUCLEOTIDE SEQUENCE</scope>
    <source>
        <strain evidence="2">MPI-SDFR-AT-0117</strain>
    </source>
</reference>
<dbReference type="Pfam" id="PF06985">
    <property type="entry name" value="HET"/>
    <property type="match status" value="1"/>
</dbReference>
<proteinExistence type="predicted"/>
<accession>A0A9P9A9T4</accession>
<gene>
    <name evidence="2" type="ORF">F5X68DRAFT_240598</name>
</gene>
<comment type="caution">
    <text evidence="2">The sequence shown here is derived from an EMBL/GenBank/DDBJ whole genome shotgun (WGS) entry which is preliminary data.</text>
</comment>
<dbReference type="Pfam" id="PF26639">
    <property type="entry name" value="Het-6_barrel"/>
    <property type="match status" value="1"/>
</dbReference>
<evidence type="ECO:0000259" key="1">
    <source>
        <dbReference type="Pfam" id="PF06985"/>
    </source>
</evidence>
<organism evidence="2 3">
    <name type="scientific">Plectosphaerella plurivora</name>
    <dbReference type="NCBI Taxonomy" id="936078"/>
    <lineage>
        <taxon>Eukaryota</taxon>
        <taxon>Fungi</taxon>
        <taxon>Dikarya</taxon>
        <taxon>Ascomycota</taxon>
        <taxon>Pezizomycotina</taxon>
        <taxon>Sordariomycetes</taxon>
        <taxon>Hypocreomycetidae</taxon>
        <taxon>Glomerellales</taxon>
        <taxon>Plectosphaerellaceae</taxon>
        <taxon>Plectosphaerella</taxon>
    </lineage>
</organism>
<dbReference type="EMBL" id="JAGSXJ010000013">
    <property type="protein sequence ID" value="KAH6686330.1"/>
    <property type="molecule type" value="Genomic_DNA"/>
</dbReference>
<keyword evidence="3" id="KW-1185">Reference proteome</keyword>
<dbReference type="InterPro" id="IPR052895">
    <property type="entry name" value="HetReg/Transcr_Mod"/>
</dbReference>
<feature type="domain" description="Heterokaryon incompatibility" evidence="1">
    <location>
        <begin position="40"/>
        <end position="204"/>
    </location>
</feature>